<evidence type="ECO:0000313" key="2">
    <source>
        <dbReference type="EMBL" id="KAL3801413.1"/>
    </source>
</evidence>
<reference evidence="2 3" key="1">
    <citation type="journal article" date="2020" name="G3 (Bethesda)">
        <title>Improved Reference Genome for Cyclotella cryptica CCMP332, a Model for Cell Wall Morphogenesis, Salinity Adaptation, and Lipid Production in Diatoms (Bacillariophyta).</title>
        <authorList>
            <person name="Roberts W.R."/>
            <person name="Downey K.M."/>
            <person name="Ruck E.C."/>
            <person name="Traller J.C."/>
            <person name="Alverson A.J."/>
        </authorList>
    </citation>
    <scope>NUCLEOTIDE SEQUENCE [LARGE SCALE GENOMIC DNA]</scope>
    <source>
        <strain evidence="2 3">CCMP332</strain>
    </source>
</reference>
<accession>A0ABD3QM53</accession>
<keyword evidence="1" id="KW-0175">Coiled coil</keyword>
<dbReference type="Proteomes" id="UP001516023">
    <property type="component" value="Unassembled WGS sequence"/>
</dbReference>
<sequence>MGRKSLRFRTLERILGWVREVSRVDSTIREQEELGELGERVDVAANTKIRHEMEDTILSKDIKLRKKVTTITKRAVKQVSSLKQVITKKDKDISEISNMGKDVATEYNQLDNKRMAQARETTKQVEHHKKLAASRLEKMIQSQQEAADLQMRIESINEKHDEELAAVKSKIASLTRELRPNKEKKLTPHIIKKKGKHMEKIIIPKTQIMVESPSIRFVRYCRTVAIWCTKIIAAYKVALADGIIQALFDGTSRRQTEFNNFVAKIKDIYRPGHFRKATFDGSIIAEDGSAESTVRAFKA</sequence>
<name>A0ABD3QM53_9STRA</name>
<feature type="coiled-coil region" evidence="1">
    <location>
        <begin position="139"/>
        <end position="177"/>
    </location>
</feature>
<evidence type="ECO:0000313" key="3">
    <source>
        <dbReference type="Proteomes" id="UP001516023"/>
    </source>
</evidence>
<evidence type="ECO:0000256" key="1">
    <source>
        <dbReference type="SAM" id="Coils"/>
    </source>
</evidence>
<dbReference type="AlphaFoldDB" id="A0ABD3QM53"/>
<keyword evidence="3" id="KW-1185">Reference proteome</keyword>
<protein>
    <submittedName>
        <fullName evidence="2">Uncharacterized protein</fullName>
    </submittedName>
</protein>
<comment type="caution">
    <text evidence="2">The sequence shown here is derived from an EMBL/GenBank/DDBJ whole genome shotgun (WGS) entry which is preliminary data.</text>
</comment>
<proteinExistence type="predicted"/>
<organism evidence="2 3">
    <name type="scientific">Cyclotella cryptica</name>
    <dbReference type="NCBI Taxonomy" id="29204"/>
    <lineage>
        <taxon>Eukaryota</taxon>
        <taxon>Sar</taxon>
        <taxon>Stramenopiles</taxon>
        <taxon>Ochrophyta</taxon>
        <taxon>Bacillariophyta</taxon>
        <taxon>Coscinodiscophyceae</taxon>
        <taxon>Thalassiosirophycidae</taxon>
        <taxon>Stephanodiscales</taxon>
        <taxon>Stephanodiscaceae</taxon>
        <taxon>Cyclotella</taxon>
    </lineage>
</organism>
<gene>
    <name evidence="2" type="ORF">HJC23_007023</name>
</gene>
<dbReference type="EMBL" id="JABMIG020000027">
    <property type="protein sequence ID" value="KAL3801413.1"/>
    <property type="molecule type" value="Genomic_DNA"/>
</dbReference>